<protein>
    <submittedName>
        <fullName evidence="1">Uncharacterized protein</fullName>
    </submittedName>
</protein>
<name>A0AAU9QSG6_9VIBR</name>
<sequence length="38" mass="4450">MHESRLCVSPIERKLGLGVPTVPLLIWKPSLRNRFCRF</sequence>
<dbReference type="EMBL" id="CAKMUD010000099">
    <property type="protein sequence ID" value="CAH1600899.1"/>
    <property type="molecule type" value="Genomic_DNA"/>
</dbReference>
<reference evidence="1" key="1">
    <citation type="submission" date="2022-01" db="EMBL/GenBank/DDBJ databases">
        <authorList>
            <person name="Lagorce A."/>
        </authorList>
    </citation>
    <scope>NUCLEOTIDE SEQUENCE</scope>
    <source>
        <strain evidence="1">Th15_F1_A12</strain>
    </source>
</reference>
<proteinExistence type="predicted"/>
<dbReference type="Proteomes" id="UP001295462">
    <property type="component" value="Unassembled WGS sequence"/>
</dbReference>
<evidence type="ECO:0000313" key="2">
    <source>
        <dbReference type="Proteomes" id="UP001295462"/>
    </source>
</evidence>
<dbReference type="AlphaFoldDB" id="A0AAU9QSG6"/>
<organism evidence="1 2">
    <name type="scientific">Vibrio jasicida</name>
    <dbReference type="NCBI Taxonomy" id="766224"/>
    <lineage>
        <taxon>Bacteria</taxon>
        <taxon>Pseudomonadati</taxon>
        <taxon>Pseudomonadota</taxon>
        <taxon>Gammaproteobacteria</taxon>
        <taxon>Vibrionales</taxon>
        <taxon>Vibrionaceae</taxon>
        <taxon>Vibrio</taxon>
    </lineage>
</organism>
<accession>A0AAU9QSG6</accession>
<comment type="caution">
    <text evidence="1">The sequence shown here is derived from an EMBL/GenBank/DDBJ whole genome shotgun (WGS) entry which is preliminary data.</text>
</comment>
<evidence type="ECO:0000313" key="1">
    <source>
        <dbReference type="EMBL" id="CAH1600899.1"/>
    </source>
</evidence>
<gene>
    <name evidence="1" type="ORF">THF1A12_440030</name>
</gene>